<dbReference type="EMBL" id="RKRK01000003">
    <property type="protein sequence ID" value="RPF56544.1"/>
    <property type="molecule type" value="Genomic_DNA"/>
</dbReference>
<comment type="caution">
    <text evidence="2">The sequence shown here is derived from an EMBL/GenBank/DDBJ whole genome shotgun (WGS) entry which is preliminary data.</text>
</comment>
<dbReference type="Proteomes" id="UP000277108">
    <property type="component" value="Unassembled WGS sequence"/>
</dbReference>
<dbReference type="RefSeq" id="WP_123807912.1">
    <property type="nucleotide sequence ID" value="NZ_RKRK01000003.1"/>
</dbReference>
<gene>
    <name evidence="2" type="ORF">EDD62_1189</name>
</gene>
<dbReference type="OrthoDB" id="2418331at2"/>
<feature type="transmembrane region" description="Helical" evidence="1">
    <location>
        <begin position="43"/>
        <end position="64"/>
    </location>
</feature>
<keyword evidence="1" id="KW-0472">Membrane</keyword>
<sequence>MKFLSLLCIFLFAGLWGFCIKKLLPNEIADGNNNKFDERESRILLEVFSNTLVWVVYALLFSLLIKITGLADFNKMLFVNYQEIGYLIIILALLLTNYFYIKRKYTVKG</sequence>
<feature type="transmembrane region" description="Helical" evidence="1">
    <location>
        <begin position="84"/>
        <end position="101"/>
    </location>
</feature>
<accession>A0A3N5BFR2</accession>
<keyword evidence="1" id="KW-0812">Transmembrane</keyword>
<reference evidence="2 3" key="1">
    <citation type="submission" date="2018-11" db="EMBL/GenBank/DDBJ databases">
        <title>Genomic Encyclopedia of Type Strains, Phase IV (KMG-IV): sequencing the most valuable type-strain genomes for metagenomic binning, comparative biology and taxonomic classification.</title>
        <authorList>
            <person name="Goeker M."/>
        </authorList>
    </citation>
    <scope>NUCLEOTIDE SEQUENCE [LARGE SCALE GENOMIC DNA]</scope>
    <source>
        <strain evidence="2 3">DSM 29158</strain>
    </source>
</reference>
<name>A0A3N5BFR2_9BACL</name>
<evidence type="ECO:0000313" key="3">
    <source>
        <dbReference type="Proteomes" id="UP000277108"/>
    </source>
</evidence>
<evidence type="ECO:0000256" key="1">
    <source>
        <dbReference type="SAM" id="Phobius"/>
    </source>
</evidence>
<keyword evidence="1" id="KW-1133">Transmembrane helix</keyword>
<dbReference type="AlphaFoldDB" id="A0A3N5BFR2"/>
<keyword evidence="3" id="KW-1185">Reference proteome</keyword>
<proteinExistence type="predicted"/>
<organism evidence="2 3">
    <name type="scientific">Abyssicoccus albus</name>
    <dbReference type="NCBI Taxonomy" id="1817405"/>
    <lineage>
        <taxon>Bacteria</taxon>
        <taxon>Bacillati</taxon>
        <taxon>Bacillota</taxon>
        <taxon>Bacilli</taxon>
        <taxon>Bacillales</taxon>
        <taxon>Abyssicoccaceae</taxon>
    </lineage>
</organism>
<evidence type="ECO:0000313" key="2">
    <source>
        <dbReference type="EMBL" id="RPF56544.1"/>
    </source>
</evidence>
<protein>
    <submittedName>
        <fullName evidence="2">Uncharacterized protein</fullName>
    </submittedName>
</protein>